<gene>
    <name evidence="6 7" type="primary">rsmH</name>
    <name evidence="7" type="ORF">F4X14_16210</name>
</gene>
<dbReference type="PANTHER" id="PTHR11265">
    <property type="entry name" value="S-ADENOSYL-METHYLTRANSFERASE MRAW"/>
    <property type="match status" value="1"/>
</dbReference>
<proteinExistence type="inferred from homology"/>
<feature type="binding site" evidence="6">
    <location>
        <begin position="41"/>
        <end position="43"/>
    </location>
    <ligand>
        <name>S-adenosyl-L-methionine</name>
        <dbReference type="ChEBI" id="CHEBI:59789"/>
    </ligand>
</feature>
<dbReference type="EC" id="2.1.1.199" evidence="6"/>
<dbReference type="NCBIfam" id="TIGR00006">
    <property type="entry name" value="16S rRNA (cytosine(1402)-N(4))-methyltransferase RsmH"/>
    <property type="match status" value="1"/>
</dbReference>
<feature type="binding site" evidence="6">
    <location>
        <position position="105"/>
    </location>
    <ligand>
        <name>S-adenosyl-L-methionine</name>
        <dbReference type="ChEBI" id="CHEBI:59789"/>
    </ligand>
</feature>
<comment type="caution">
    <text evidence="7">The sequence shown here is derived from an EMBL/GenBank/DDBJ whole genome shotgun (WGS) entry which is preliminary data.</text>
</comment>
<dbReference type="AlphaFoldDB" id="A0A6B1DAC3"/>
<protein>
    <recommendedName>
        <fullName evidence="6">Ribosomal RNA small subunit methyltransferase H</fullName>
        <ecNumber evidence="6">2.1.1.199</ecNumber>
    </recommendedName>
    <alternativeName>
        <fullName evidence="6">16S rRNA m(4)C1402 methyltransferase</fullName>
    </alternativeName>
    <alternativeName>
        <fullName evidence="6">rRNA (cytosine-N(4)-)-methyltransferase RsmH</fullName>
    </alternativeName>
</protein>
<comment type="similarity">
    <text evidence="1 6">Belongs to the methyltransferase superfamily. RsmH family.</text>
</comment>
<dbReference type="PANTHER" id="PTHR11265:SF0">
    <property type="entry name" value="12S RRNA N4-METHYLCYTIDINE METHYLTRANSFERASE"/>
    <property type="match status" value="1"/>
</dbReference>
<feature type="binding site" evidence="6">
    <location>
        <position position="126"/>
    </location>
    <ligand>
        <name>S-adenosyl-L-methionine</name>
        <dbReference type="ChEBI" id="CHEBI:59789"/>
    </ligand>
</feature>
<keyword evidence="2 6" id="KW-0698">rRNA processing</keyword>
<dbReference type="GO" id="GO:0005737">
    <property type="term" value="C:cytoplasm"/>
    <property type="evidence" value="ECO:0007669"/>
    <property type="project" value="UniProtKB-SubCell"/>
</dbReference>
<evidence type="ECO:0000256" key="6">
    <source>
        <dbReference type="HAMAP-Rule" id="MF_01007"/>
    </source>
</evidence>
<dbReference type="Gene3D" id="1.10.150.170">
    <property type="entry name" value="Putative methyltransferase TM0872, insert domain"/>
    <property type="match status" value="1"/>
</dbReference>
<evidence type="ECO:0000256" key="4">
    <source>
        <dbReference type="ARBA" id="ARBA00022679"/>
    </source>
</evidence>
<dbReference type="InterPro" id="IPR002903">
    <property type="entry name" value="RsmH"/>
</dbReference>
<evidence type="ECO:0000256" key="2">
    <source>
        <dbReference type="ARBA" id="ARBA00022552"/>
    </source>
</evidence>
<dbReference type="SUPFAM" id="SSF81799">
    <property type="entry name" value="Putative methyltransferase TM0872, insert domain"/>
    <property type="match status" value="1"/>
</dbReference>
<evidence type="ECO:0000256" key="5">
    <source>
        <dbReference type="ARBA" id="ARBA00022691"/>
    </source>
</evidence>
<dbReference type="GO" id="GO:0071424">
    <property type="term" value="F:rRNA (cytosine-N4-)-methyltransferase activity"/>
    <property type="evidence" value="ECO:0007669"/>
    <property type="project" value="UniProtKB-UniRule"/>
</dbReference>
<dbReference type="Gene3D" id="3.40.50.150">
    <property type="entry name" value="Vaccinia Virus protein VP39"/>
    <property type="match status" value="1"/>
</dbReference>
<sequence length="335" mass="36746">MQGVPYEPDGLQHRPVLADEVLAGLNVQPGGRFIDGTLGGGGHTQLLLQHSRSTRTRVHRDSRADGDAGGKVLGLDVDPAAIRRVRKRFPGAISAGRLSVVQAPYDQMDQIARQRGFTGVDGILLDLGLSSFQLDTPARGFAFRHDGPLDMRFDPSTGSSAAELINNSSWEEIADILYQYGEERQSRSIARAIIASRPVSTTAELANIVCKTLRSRGRQKIHPATRTFQALRIAVNDELGQLARAMTQIPALLRPAGRVAIISFHSLEDRLVKEWMRDNARRFRPDPTLPAGGREQIPVLAICNKKPIVPAAAEIEENPRSRSAKLRIAEKLPEQ</sequence>
<dbReference type="GO" id="GO:0070475">
    <property type="term" value="P:rRNA base methylation"/>
    <property type="evidence" value="ECO:0007669"/>
    <property type="project" value="UniProtKB-UniRule"/>
</dbReference>
<dbReference type="Pfam" id="PF01795">
    <property type="entry name" value="Methyltransf_5"/>
    <property type="match status" value="1"/>
</dbReference>
<comment type="function">
    <text evidence="6">Specifically methylates the N4 position of cytidine in position 1402 (C1402) of 16S rRNA.</text>
</comment>
<keyword evidence="6" id="KW-0963">Cytoplasm</keyword>
<reference evidence="7" key="1">
    <citation type="submission" date="2019-09" db="EMBL/GenBank/DDBJ databases">
        <title>Characterisation of the sponge microbiome using genome-centric metagenomics.</title>
        <authorList>
            <person name="Engelberts J.P."/>
            <person name="Robbins S.J."/>
            <person name="De Goeij J.M."/>
            <person name="Aranda M."/>
            <person name="Bell S.C."/>
            <person name="Webster N.S."/>
        </authorList>
    </citation>
    <scope>NUCLEOTIDE SEQUENCE</scope>
    <source>
        <strain evidence="7">SB0661_bin_32</strain>
    </source>
</reference>
<feature type="binding site" evidence="6">
    <location>
        <position position="76"/>
    </location>
    <ligand>
        <name>S-adenosyl-L-methionine</name>
        <dbReference type="ChEBI" id="CHEBI:59789"/>
    </ligand>
</feature>
<dbReference type="PIRSF" id="PIRSF004486">
    <property type="entry name" value="MraW"/>
    <property type="match status" value="1"/>
</dbReference>
<name>A0A6B1DAC3_9CHLR</name>
<keyword evidence="4 6" id="KW-0808">Transferase</keyword>
<feature type="binding site" evidence="6">
    <location>
        <position position="133"/>
    </location>
    <ligand>
        <name>S-adenosyl-L-methionine</name>
        <dbReference type="ChEBI" id="CHEBI:59789"/>
    </ligand>
</feature>
<keyword evidence="3 6" id="KW-0489">Methyltransferase</keyword>
<dbReference type="SUPFAM" id="SSF53335">
    <property type="entry name" value="S-adenosyl-L-methionine-dependent methyltransferases"/>
    <property type="match status" value="1"/>
</dbReference>
<evidence type="ECO:0000256" key="3">
    <source>
        <dbReference type="ARBA" id="ARBA00022603"/>
    </source>
</evidence>
<comment type="catalytic activity">
    <reaction evidence="6">
        <text>cytidine(1402) in 16S rRNA + S-adenosyl-L-methionine = N(4)-methylcytidine(1402) in 16S rRNA + S-adenosyl-L-homocysteine + H(+)</text>
        <dbReference type="Rhea" id="RHEA:42928"/>
        <dbReference type="Rhea" id="RHEA-COMP:10286"/>
        <dbReference type="Rhea" id="RHEA-COMP:10287"/>
        <dbReference type="ChEBI" id="CHEBI:15378"/>
        <dbReference type="ChEBI" id="CHEBI:57856"/>
        <dbReference type="ChEBI" id="CHEBI:59789"/>
        <dbReference type="ChEBI" id="CHEBI:74506"/>
        <dbReference type="ChEBI" id="CHEBI:82748"/>
        <dbReference type="EC" id="2.1.1.199"/>
    </reaction>
</comment>
<evidence type="ECO:0000313" key="7">
    <source>
        <dbReference type="EMBL" id="MYC96509.1"/>
    </source>
</evidence>
<keyword evidence="5 6" id="KW-0949">S-adenosyl-L-methionine</keyword>
<dbReference type="HAMAP" id="MF_01007">
    <property type="entry name" value="16SrRNA_methyltr_H"/>
    <property type="match status" value="1"/>
</dbReference>
<dbReference type="EMBL" id="VXMH01000087">
    <property type="protein sequence ID" value="MYC96509.1"/>
    <property type="molecule type" value="Genomic_DNA"/>
</dbReference>
<organism evidence="7">
    <name type="scientific">Caldilineaceae bacterium SB0661_bin_32</name>
    <dbReference type="NCBI Taxonomy" id="2605255"/>
    <lineage>
        <taxon>Bacteria</taxon>
        <taxon>Bacillati</taxon>
        <taxon>Chloroflexota</taxon>
        <taxon>Caldilineae</taxon>
        <taxon>Caldilineales</taxon>
        <taxon>Caldilineaceae</taxon>
    </lineage>
</organism>
<comment type="subcellular location">
    <subcellularLocation>
        <location evidence="6">Cytoplasm</location>
    </subcellularLocation>
</comment>
<accession>A0A6B1DAC3</accession>
<dbReference type="InterPro" id="IPR023397">
    <property type="entry name" value="SAM-dep_MeTrfase_MraW_recog"/>
</dbReference>
<evidence type="ECO:0000256" key="1">
    <source>
        <dbReference type="ARBA" id="ARBA00010396"/>
    </source>
</evidence>
<dbReference type="InterPro" id="IPR029063">
    <property type="entry name" value="SAM-dependent_MTases_sf"/>
</dbReference>